<evidence type="ECO:0000313" key="3">
    <source>
        <dbReference type="Proteomes" id="UP000198287"/>
    </source>
</evidence>
<dbReference type="AlphaFoldDB" id="A0A226EZM7"/>
<keyword evidence="3" id="KW-1185">Reference proteome</keyword>
<keyword evidence="1" id="KW-1133">Transmembrane helix</keyword>
<dbReference type="EMBL" id="LNIX01000001">
    <property type="protein sequence ID" value="OXA62321.1"/>
    <property type="molecule type" value="Genomic_DNA"/>
</dbReference>
<organism evidence="2 3">
    <name type="scientific">Folsomia candida</name>
    <name type="common">Springtail</name>
    <dbReference type="NCBI Taxonomy" id="158441"/>
    <lineage>
        <taxon>Eukaryota</taxon>
        <taxon>Metazoa</taxon>
        <taxon>Ecdysozoa</taxon>
        <taxon>Arthropoda</taxon>
        <taxon>Hexapoda</taxon>
        <taxon>Collembola</taxon>
        <taxon>Entomobryomorpha</taxon>
        <taxon>Isotomoidea</taxon>
        <taxon>Isotomidae</taxon>
        <taxon>Proisotominae</taxon>
        <taxon>Folsomia</taxon>
    </lineage>
</organism>
<keyword evidence="1" id="KW-0472">Membrane</keyword>
<accession>A0A226EZM7</accession>
<evidence type="ECO:0000313" key="2">
    <source>
        <dbReference type="EMBL" id="OXA62321.1"/>
    </source>
</evidence>
<feature type="transmembrane region" description="Helical" evidence="1">
    <location>
        <begin position="327"/>
        <end position="349"/>
    </location>
</feature>
<keyword evidence="1" id="KW-0812">Transmembrane</keyword>
<comment type="caution">
    <text evidence="2">The sequence shown here is derived from an EMBL/GenBank/DDBJ whole genome shotgun (WGS) entry which is preliminary data.</text>
</comment>
<proteinExistence type="predicted"/>
<name>A0A226EZM7_FOLCA</name>
<evidence type="ECO:0000256" key="1">
    <source>
        <dbReference type="SAM" id="Phobius"/>
    </source>
</evidence>
<reference evidence="2 3" key="1">
    <citation type="submission" date="2015-12" db="EMBL/GenBank/DDBJ databases">
        <title>The genome of Folsomia candida.</title>
        <authorList>
            <person name="Faddeeva A."/>
            <person name="Derks M.F."/>
            <person name="Anvar Y."/>
            <person name="Smit S."/>
            <person name="Van Straalen N."/>
            <person name="Roelofs D."/>
        </authorList>
    </citation>
    <scope>NUCLEOTIDE SEQUENCE [LARGE SCALE GENOMIC DNA]</scope>
    <source>
        <strain evidence="2 3">VU population</strain>
        <tissue evidence="2">Whole body</tissue>
    </source>
</reference>
<dbReference type="Proteomes" id="UP000198287">
    <property type="component" value="Unassembled WGS sequence"/>
</dbReference>
<protein>
    <submittedName>
        <fullName evidence="2">Uncharacterized protein</fullName>
    </submittedName>
</protein>
<sequence>MADFDQDKFEGINNLGIYFRVGSTHIVVLITPTLSAFEGKYYVDRYFPEASVLHVSDESSFGFSDDDLFQFLLRDDKFPKVLRLIRDYYRYFYGTEEETENLIETRATLSYCGVNPAYIFVILDVVNTKMVAIPHEMALTSKFFVIHRHPSVKRDARAALKLCAVCFPCSAPYQVLDCKSGGDFSSLDELWNDHNSNLRGWKIGSDIFSVSFDPKREACNAIKSGNKIFAGYITCAQLALQGIHNFSNIIISEKRVLSSLLNPTFYVSYGRFIPCNLIDVLLLTPAVRPRIWLPYCERKFQITGTTVSYQKARFGGLRGLIFAFDAYTWEASGVSFFLISILLAVIGGWRDGDTKLNVFFPIFANRGNGCCFPIHVFVRGCCGGAKSSDRFGGRGGFKNSNNYDDDGCDEDKTAVEHVMIDDVLSGAGNRQDCTAH</sequence>
<gene>
    <name evidence="2" type="ORF">Fcan01_00249</name>
</gene>